<evidence type="ECO:0000313" key="2">
    <source>
        <dbReference type="Proteomes" id="UP001499988"/>
    </source>
</evidence>
<dbReference type="RefSeq" id="WP_345332543.1">
    <property type="nucleotide sequence ID" value="NZ_BAABJZ010000004.1"/>
</dbReference>
<dbReference type="Proteomes" id="UP001499988">
    <property type="component" value="Unassembled WGS sequence"/>
</dbReference>
<evidence type="ECO:0000313" key="1">
    <source>
        <dbReference type="EMBL" id="GAA4873342.1"/>
    </source>
</evidence>
<dbReference type="EMBL" id="BAABJZ010000004">
    <property type="protein sequence ID" value="GAA4873342.1"/>
    <property type="molecule type" value="Genomic_DNA"/>
</dbReference>
<sequence>MVWSVRRWALFGILGGAAIAAVIWTPPSIDRYSALQQAKIRSVLSQSGVPQVDGLAYFGTDNTPAPVEGVVEPMDINDLLRDFPTAAGAIKQKVSADAQYHAAMAGDHDRAMRLMAESFLTGEGSGSYRAQW</sequence>
<reference evidence="2" key="1">
    <citation type="journal article" date="2019" name="Int. J. Syst. Evol. Microbiol.">
        <title>The Global Catalogue of Microorganisms (GCM) 10K type strain sequencing project: providing services to taxonomists for standard genome sequencing and annotation.</title>
        <authorList>
            <consortium name="The Broad Institute Genomics Platform"/>
            <consortium name="The Broad Institute Genome Sequencing Center for Infectious Disease"/>
            <person name="Wu L."/>
            <person name="Ma J."/>
        </authorList>
    </citation>
    <scope>NUCLEOTIDE SEQUENCE [LARGE SCALE GENOMIC DNA]</scope>
    <source>
        <strain evidence="2">JCM 18401</strain>
    </source>
</reference>
<accession>A0ABP9EA06</accession>
<keyword evidence="2" id="KW-1185">Reference proteome</keyword>
<proteinExistence type="predicted"/>
<organism evidence="1 2">
    <name type="scientific">Ferrimonas pelagia</name>
    <dbReference type="NCBI Taxonomy" id="1177826"/>
    <lineage>
        <taxon>Bacteria</taxon>
        <taxon>Pseudomonadati</taxon>
        <taxon>Pseudomonadota</taxon>
        <taxon>Gammaproteobacteria</taxon>
        <taxon>Alteromonadales</taxon>
        <taxon>Ferrimonadaceae</taxon>
        <taxon>Ferrimonas</taxon>
    </lineage>
</organism>
<comment type="caution">
    <text evidence="1">The sequence shown here is derived from an EMBL/GenBank/DDBJ whole genome shotgun (WGS) entry which is preliminary data.</text>
</comment>
<protein>
    <recommendedName>
        <fullName evidence="3">DUF1318 domain-containing protein</fullName>
    </recommendedName>
</protein>
<evidence type="ECO:0008006" key="3">
    <source>
        <dbReference type="Google" id="ProtNLM"/>
    </source>
</evidence>
<gene>
    <name evidence="1" type="ORF">GCM10023333_02680</name>
</gene>
<name>A0ABP9EA06_9GAMM</name>